<dbReference type="PANTHER" id="PTHR30469">
    <property type="entry name" value="MULTIDRUG RESISTANCE PROTEIN MDTA"/>
    <property type="match status" value="1"/>
</dbReference>
<dbReference type="KEGG" id="pin:Ping_1757"/>
<reference evidence="2 3" key="1">
    <citation type="submission" date="2007-01" db="EMBL/GenBank/DDBJ databases">
        <title>Complete sequence of Psychromonas ingrahamii 37.</title>
        <authorList>
            <consortium name="US DOE Joint Genome Institute"/>
            <person name="Copeland A."/>
            <person name="Lucas S."/>
            <person name="Lapidus A."/>
            <person name="Barry K."/>
            <person name="Detter J.C."/>
            <person name="Glavina del Rio T."/>
            <person name="Hammon N."/>
            <person name="Israni S."/>
            <person name="Dalin E."/>
            <person name="Tice H."/>
            <person name="Pitluck S."/>
            <person name="Thompson L.S."/>
            <person name="Brettin T."/>
            <person name="Bruce D."/>
            <person name="Han C."/>
            <person name="Tapia R."/>
            <person name="Schmutz J."/>
            <person name="Larimer F."/>
            <person name="Land M."/>
            <person name="Hauser L."/>
            <person name="Kyrpides N."/>
            <person name="Ivanova N."/>
            <person name="Staley J."/>
            <person name="Richardson P."/>
        </authorList>
    </citation>
    <scope>NUCLEOTIDE SEQUENCE [LARGE SCALE GENOMIC DNA]</scope>
    <source>
        <strain evidence="2 3">37</strain>
    </source>
</reference>
<sequence>MTSNKKRFAFPGIILGAVVLFAAIALKPSPELQENYDKARLVDVMVLSKKNSAPQIIGYGRVAPKHTWQGIAEVKGKIIYRHPDLESGRLIPKGTLVLKIDPLEYQLKIAQAEANLNSSKVQLGRIDQEEQNINASLNIEQQKLTLTAQEYQRKSLLKQKKLISNSDLENEQKLLLAQRSLVQELTSRLALLPDDKKVIKAQISVNQALLADTHRQLEKTHFTLPFDARIADVNIEQAQAVLIGAVLFEAYQPGIMEIKAELSLQDANTLRKSIPAPLDDPLASIAKLNFNASIELLIGESTQHWPAKLTRIAEKINPDQATLGFYLEVKQNIKQLDLSNTLTKGMFVTAKVQGFSSPHFVIPEKALHGDHIYLMDKQNKLQIKPITILFRNAQGVAISGEINALDQLILNDLIPAIAGMSLKIKESDSIDSNTARIQKESVK</sequence>
<dbReference type="AlphaFoldDB" id="A1SVM5"/>
<dbReference type="GO" id="GO:1990281">
    <property type="term" value="C:efflux pump complex"/>
    <property type="evidence" value="ECO:0007669"/>
    <property type="project" value="TreeGrafter"/>
</dbReference>
<dbReference type="Gene3D" id="1.10.287.470">
    <property type="entry name" value="Helix hairpin bin"/>
    <property type="match status" value="1"/>
</dbReference>
<dbReference type="eggNOG" id="COG0845">
    <property type="taxonomic scope" value="Bacteria"/>
</dbReference>
<dbReference type="EMBL" id="CP000510">
    <property type="protein sequence ID" value="ABM03540.1"/>
    <property type="molecule type" value="Genomic_DNA"/>
</dbReference>
<dbReference type="OrthoDB" id="5645220at2"/>
<protein>
    <submittedName>
        <fullName evidence="2">Efflux transporter, RND family, MFP subunit</fullName>
    </submittedName>
</protein>
<feature type="coiled-coil region" evidence="1">
    <location>
        <begin position="109"/>
        <end position="154"/>
    </location>
</feature>
<evidence type="ECO:0000313" key="2">
    <source>
        <dbReference type="EMBL" id="ABM03540.1"/>
    </source>
</evidence>
<dbReference type="Gene3D" id="2.40.30.170">
    <property type="match status" value="1"/>
</dbReference>
<dbReference type="SUPFAM" id="SSF111369">
    <property type="entry name" value="HlyD-like secretion proteins"/>
    <property type="match status" value="1"/>
</dbReference>
<name>A1SVM5_PSYIN</name>
<dbReference type="Gene3D" id="2.40.50.100">
    <property type="match status" value="1"/>
</dbReference>
<organism evidence="2 3">
    <name type="scientific">Psychromonas ingrahamii (strain DSM 17664 / CCUG 51855 / 37)</name>
    <dbReference type="NCBI Taxonomy" id="357804"/>
    <lineage>
        <taxon>Bacteria</taxon>
        <taxon>Pseudomonadati</taxon>
        <taxon>Pseudomonadota</taxon>
        <taxon>Gammaproteobacteria</taxon>
        <taxon>Alteromonadales</taxon>
        <taxon>Psychromonadaceae</taxon>
        <taxon>Psychromonas</taxon>
    </lineage>
</organism>
<dbReference type="Gene3D" id="2.40.420.20">
    <property type="match status" value="1"/>
</dbReference>
<evidence type="ECO:0000256" key="1">
    <source>
        <dbReference type="SAM" id="Coils"/>
    </source>
</evidence>
<evidence type="ECO:0000313" key="3">
    <source>
        <dbReference type="Proteomes" id="UP000000639"/>
    </source>
</evidence>
<dbReference type="Proteomes" id="UP000000639">
    <property type="component" value="Chromosome"/>
</dbReference>
<dbReference type="RefSeq" id="WP_011770100.1">
    <property type="nucleotide sequence ID" value="NC_008709.1"/>
</dbReference>
<dbReference type="GO" id="GO:0015562">
    <property type="term" value="F:efflux transmembrane transporter activity"/>
    <property type="evidence" value="ECO:0007669"/>
    <property type="project" value="TreeGrafter"/>
</dbReference>
<proteinExistence type="predicted"/>
<dbReference type="PANTHER" id="PTHR30469:SF12">
    <property type="entry name" value="MULTIDRUG RESISTANCE PROTEIN MDTA"/>
    <property type="match status" value="1"/>
</dbReference>
<gene>
    <name evidence="2" type="ordered locus">Ping_1757</name>
</gene>
<dbReference type="STRING" id="357804.Ping_1757"/>
<accession>A1SVM5</accession>
<keyword evidence="3" id="KW-1185">Reference proteome</keyword>
<keyword evidence="1" id="KW-0175">Coiled coil</keyword>
<dbReference type="HOGENOM" id="CLU_018816_18_1_6"/>